<accession>A0A2S6H6Y3</accession>
<protein>
    <submittedName>
        <fullName evidence="2">Uncharacterized protein</fullName>
    </submittedName>
</protein>
<reference evidence="2 3" key="1">
    <citation type="submission" date="2018-02" db="EMBL/GenBank/DDBJ databases">
        <title>Subsurface microbial communities from deep shales in Ohio and West Virginia, USA.</title>
        <authorList>
            <person name="Wrighton K."/>
        </authorList>
    </citation>
    <scope>NUCLEOTIDE SEQUENCE [LARGE SCALE GENOMIC DNA]</scope>
    <source>
        <strain evidence="2 3">OWC-G53F</strain>
    </source>
</reference>
<evidence type="ECO:0000313" key="3">
    <source>
        <dbReference type="Proteomes" id="UP000238071"/>
    </source>
</evidence>
<sequence>MEIWTALKLLGYMFWPFLLIFLYYLFDRKGFKKQLEKFKQDGFK</sequence>
<evidence type="ECO:0000313" key="2">
    <source>
        <dbReference type="EMBL" id="PPK73249.1"/>
    </source>
</evidence>
<keyword evidence="1" id="KW-0812">Transmembrane</keyword>
<dbReference type="RefSeq" id="WP_258076545.1">
    <property type="nucleotide sequence ID" value="NZ_PTIY01000002.1"/>
</dbReference>
<keyword evidence="3" id="KW-1185">Reference proteome</keyword>
<dbReference type="EMBL" id="PTIY01000002">
    <property type="protein sequence ID" value="PPK73249.1"/>
    <property type="molecule type" value="Genomic_DNA"/>
</dbReference>
<organism evidence="2 3">
    <name type="scientific">Methylobacter tundripaludum</name>
    <dbReference type="NCBI Taxonomy" id="173365"/>
    <lineage>
        <taxon>Bacteria</taxon>
        <taxon>Pseudomonadati</taxon>
        <taxon>Pseudomonadota</taxon>
        <taxon>Gammaproteobacteria</taxon>
        <taxon>Methylococcales</taxon>
        <taxon>Methylococcaceae</taxon>
        <taxon>Methylobacter</taxon>
    </lineage>
</organism>
<name>A0A2S6H6Y3_9GAMM</name>
<dbReference type="AlphaFoldDB" id="A0A2S6H6Y3"/>
<evidence type="ECO:0000256" key="1">
    <source>
        <dbReference type="SAM" id="Phobius"/>
    </source>
</evidence>
<keyword evidence="1" id="KW-0472">Membrane</keyword>
<gene>
    <name evidence="2" type="ORF">B0F88_102229</name>
</gene>
<proteinExistence type="predicted"/>
<keyword evidence="1" id="KW-1133">Transmembrane helix</keyword>
<feature type="transmembrane region" description="Helical" evidence="1">
    <location>
        <begin position="6"/>
        <end position="26"/>
    </location>
</feature>
<comment type="caution">
    <text evidence="2">The sequence shown here is derived from an EMBL/GenBank/DDBJ whole genome shotgun (WGS) entry which is preliminary data.</text>
</comment>
<dbReference type="Proteomes" id="UP000238071">
    <property type="component" value="Unassembled WGS sequence"/>
</dbReference>